<proteinExistence type="predicted"/>
<feature type="domain" description="DJ-1/PfpI" evidence="1">
    <location>
        <begin position="87"/>
        <end position="204"/>
    </location>
</feature>
<dbReference type="Pfam" id="PF01965">
    <property type="entry name" value="DJ-1_PfpI"/>
    <property type="match status" value="1"/>
</dbReference>
<dbReference type="EMBL" id="MCFJ01000007">
    <property type="protein sequence ID" value="ORY64455.1"/>
    <property type="molecule type" value="Genomic_DNA"/>
</dbReference>
<evidence type="ECO:0000259" key="1">
    <source>
        <dbReference type="Pfam" id="PF01965"/>
    </source>
</evidence>
<dbReference type="InterPro" id="IPR002818">
    <property type="entry name" value="DJ-1/PfpI"/>
</dbReference>
<dbReference type="OrthoDB" id="543156at2759"/>
<reference evidence="2 3" key="1">
    <citation type="submission" date="2016-07" db="EMBL/GenBank/DDBJ databases">
        <title>Pervasive Adenine N6-methylation of Active Genes in Fungi.</title>
        <authorList>
            <consortium name="DOE Joint Genome Institute"/>
            <person name="Mondo S.J."/>
            <person name="Dannebaum R.O."/>
            <person name="Kuo R.C."/>
            <person name="Labutti K."/>
            <person name="Haridas S."/>
            <person name="Kuo A."/>
            <person name="Salamov A."/>
            <person name="Ahrendt S.R."/>
            <person name="Lipzen A."/>
            <person name="Sullivan W."/>
            <person name="Andreopoulos W.B."/>
            <person name="Clum A."/>
            <person name="Lindquist E."/>
            <person name="Daum C."/>
            <person name="Ramamoorthy G.K."/>
            <person name="Gryganskyi A."/>
            <person name="Culley D."/>
            <person name="Magnuson J.K."/>
            <person name="James T.Y."/>
            <person name="O'Malley M.A."/>
            <person name="Stajich J.E."/>
            <person name="Spatafora J.W."/>
            <person name="Visel A."/>
            <person name="Grigoriev I.V."/>
        </authorList>
    </citation>
    <scope>NUCLEOTIDE SEQUENCE [LARGE SCALE GENOMIC DNA]</scope>
    <source>
        <strain evidence="2 3">CBS 129021</strain>
    </source>
</reference>
<evidence type="ECO:0000313" key="2">
    <source>
        <dbReference type="EMBL" id="ORY64455.1"/>
    </source>
</evidence>
<dbReference type="InParanoid" id="A0A1Y2E0R6"/>
<dbReference type="Gene3D" id="3.40.50.880">
    <property type="match status" value="1"/>
</dbReference>
<dbReference type="RefSeq" id="XP_040715869.1">
    <property type="nucleotide sequence ID" value="XM_040863913.1"/>
</dbReference>
<evidence type="ECO:0000313" key="3">
    <source>
        <dbReference type="Proteomes" id="UP000193689"/>
    </source>
</evidence>
<name>A0A1Y2E0R6_9PEZI</name>
<dbReference type="InterPro" id="IPR029062">
    <property type="entry name" value="Class_I_gatase-like"/>
</dbReference>
<dbReference type="InterPro" id="IPR052158">
    <property type="entry name" value="INH-QAR"/>
</dbReference>
<dbReference type="STRING" id="1141098.A0A1Y2E0R6"/>
<gene>
    <name evidence="2" type="ORF">BCR38DRAFT_485602</name>
</gene>
<comment type="caution">
    <text evidence="2">The sequence shown here is derived from an EMBL/GenBank/DDBJ whole genome shotgun (WGS) entry which is preliminary data.</text>
</comment>
<sequence>MAATVQTHSIEHLYHDQVTNTTTLTKWGAIIFRAMLMQDLVGVLDPLQVLAHSNHLELSILAETLDPVTTEPLNAAMNTYNSTWWPQLVPTHTFDTAPEDLEVLIVPGGPGIRNPNITAVTDFIAQTYPNLKYLITICTGAGLAAKAGVLDGRRATTNKGSWATVTAMGPNVEWVSPARWVVDGNIWSSSGVTAGLDLVFSFIEHLWGATEADRVAGIEEYVPHPQDFDPFAAKFNVTSVGHI</sequence>
<keyword evidence="3" id="KW-1185">Reference proteome</keyword>
<dbReference type="CDD" id="cd03139">
    <property type="entry name" value="GATase1_PfpI_2"/>
    <property type="match status" value="1"/>
</dbReference>
<dbReference type="SUPFAM" id="SSF52317">
    <property type="entry name" value="Class I glutamine amidotransferase-like"/>
    <property type="match status" value="1"/>
</dbReference>
<dbReference type="AlphaFoldDB" id="A0A1Y2E0R6"/>
<dbReference type="GeneID" id="63780125"/>
<protein>
    <submittedName>
        <fullName evidence="2">DJ-1/PfpI family protein</fullName>
    </submittedName>
</protein>
<dbReference type="PANTHER" id="PTHR43130:SF15">
    <property type="entry name" value="THIJ_PFPI FAMILY PROTEIN (AFU_ORTHOLOGUE AFUA_5G14240)"/>
    <property type="match status" value="1"/>
</dbReference>
<organism evidence="2 3">
    <name type="scientific">Pseudomassariella vexata</name>
    <dbReference type="NCBI Taxonomy" id="1141098"/>
    <lineage>
        <taxon>Eukaryota</taxon>
        <taxon>Fungi</taxon>
        <taxon>Dikarya</taxon>
        <taxon>Ascomycota</taxon>
        <taxon>Pezizomycotina</taxon>
        <taxon>Sordariomycetes</taxon>
        <taxon>Xylariomycetidae</taxon>
        <taxon>Amphisphaeriales</taxon>
        <taxon>Pseudomassariaceae</taxon>
        <taxon>Pseudomassariella</taxon>
    </lineage>
</organism>
<dbReference type="PANTHER" id="PTHR43130">
    <property type="entry name" value="ARAC-FAMILY TRANSCRIPTIONAL REGULATOR"/>
    <property type="match status" value="1"/>
</dbReference>
<dbReference type="Proteomes" id="UP000193689">
    <property type="component" value="Unassembled WGS sequence"/>
</dbReference>
<accession>A0A1Y2E0R6</accession>